<feature type="compositionally biased region" description="Low complexity" evidence="8">
    <location>
        <begin position="373"/>
        <end position="382"/>
    </location>
</feature>
<evidence type="ECO:0000256" key="7">
    <source>
        <dbReference type="PROSITE-ProRule" id="PRU10016"/>
    </source>
</evidence>
<comment type="caution">
    <text evidence="10">The sequence shown here is derived from an EMBL/GenBank/DDBJ whole genome shotgun (WGS) entry which is preliminary data.</text>
</comment>
<evidence type="ECO:0000313" key="11">
    <source>
        <dbReference type="Proteomes" id="UP001342314"/>
    </source>
</evidence>
<dbReference type="InterPro" id="IPR000398">
    <property type="entry name" value="Thymidylate_synthase"/>
</dbReference>
<dbReference type="Gene3D" id="3.30.572.10">
    <property type="entry name" value="Thymidylate synthase/dCMP hydroxymethylase domain"/>
    <property type="match status" value="2"/>
</dbReference>
<dbReference type="HAMAP" id="MF_00008">
    <property type="entry name" value="Thymidy_synth_bact"/>
    <property type="match status" value="1"/>
</dbReference>
<evidence type="ECO:0000256" key="4">
    <source>
        <dbReference type="ARBA" id="ARBA00022679"/>
    </source>
</evidence>
<name>A0AAV5GWX2_9BASI</name>
<feature type="compositionally biased region" description="Low complexity" evidence="8">
    <location>
        <begin position="327"/>
        <end position="348"/>
    </location>
</feature>
<dbReference type="EMBL" id="BQKY01000017">
    <property type="protein sequence ID" value="GJN94465.1"/>
    <property type="molecule type" value="Genomic_DNA"/>
</dbReference>
<evidence type="ECO:0000313" key="10">
    <source>
        <dbReference type="EMBL" id="GJN94465.1"/>
    </source>
</evidence>
<evidence type="ECO:0000256" key="1">
    <source>
        <dbReference type="ARBA" id="ARBA00004992"/>
    </source>
</evidence>
<evidence type="ECO:0000256" key="3">
    <source>
        <dbReference type="ARBA" id="ARBA00022603"/>
    </source>
</evidence>
<dbReference type="PANTHER" id="PTHR11548:SF2">
    <property type="entry name" value="THYMIDYLATE SYNTHASE"/>
    <property type="match status" value="1"/>
</dbReference>
<keyword evidence="5" id="KW-0545">Nucleotide biosynthesis</keyword>
<organism evidence="10 11">
    <name type="scientific">Rhodotorula paludigena</name>
    <dbReference type="NCBI Taxonomy" id="86838"/>
    <lineage>
        <taxon>Eukaryota</taxon>
        <taxon>Fungi</taxon>
        <taxon>Dikarya</taxon>
        <taxon>Basidiomycota</taxon>
        <taxon>Pucciniomycotina</taxon>
        <taxon>Microbotryomycetes</taxon>
        <taxon>Sporidiobolales</taxon>
        <taxon>Sporidiobolaceae</taxon>
        <taxon>Rhodotorula</taxon>
    </lineage>
</organism>
<comment type="pathway">
    <text evidence="1">Pyrimidine metabolism; dTTP biosynthesis.</text>
</comment>
<dbReference type="PRINTS" id="PR00108">
    <property type="entry name" value="THYMDSNTHASE"/>
</dbReference>
<dbReference type="InterPro" id="IPR045097">
    <property type="entry name" value="Thymidate_synth/dCMP_Mease"/>
</dbReference>
<evidence type="ECO:0000256" key="8">
    <source>
        <dbReference type="SAM" id="MobiDB-lite"/>
    </source>
</evidence>
<accession>A0AAV5GWX2</accession>
<sequence length="711" mass="78720">MTVQPRVNPEEDQYLDLVRAVLARGEKRADRTGTGTQSLFAPPQLRFSLSRPPAATDGSAEPTLVLPLLTTKRVFSRGIIEELLWFVKGCTDSKVLSDKGVKIWDGNGSRAFLDSRGLQHREEGDLGPVYGFQWRHFGAEYRTAKDDYTGQGVDQLAEVIDKIKNNPTDRRIILSAWNPADLAKMALPPCHMFCQFYVNLPPPDSPPATKPRLSCLMYQRSADLGLGVPFNIASYALLTHMIALVTDTVPHEFILQLGDAHVYLDHVEPLQTQLERTPFAFPDFAWKRGRAEIGDIDGFEASDFVIDARYKENSHGPIAMKMSVLVSSPPSPASPTASPRLSTAPSSTNDSSRTPSPAPESCEAPSPTPPSSLEPTSSASSLRLGRCASEEQQYLELARNILEHGELRPSVKGGAGALALFSPPPLTFSLSRLASPTDPFSPTERVLPLLTTKKVNFDAIREEFTWTLRGCTDASKLTSGIWSANSSRAYLDSKGLYEYDEGDIGPGYGHQWRHFGAQYRGAKENYDGEGVDQLERLIRSIKTEPEKRKHIICAWSPADLDKMALPPCPTFVQFYVHSPSFSSSPSLFSSAPANPRARLSCAVYQRSADVALGLPFDLVSYALLTHLVALLTDLEPHELTFHLGDAHVYLDHVDGLETQLAREIRFDFPTLELSRSREELERAGGIDAVEENDFRLGKYESEPRIRFKLHP</sequence>
<dbReference type="GO" id="GO:0005829">
    <property type="term" value="C:cytosol"/>
    <property type="evidence" value="ECO:0007669"/>
    <property type="project" value="TreeGrafter"/>
</dbReference>
<feature type="domain" description="Thymidylate synthase/dCMP hydroxymethylase" evidence="9">
    <location>
        <begin position="392"/>
        <end position="708"/>
    </location>
</feature>
<keyword evidence="3" id="KW-0489">Methyltransferase</keyword>
<dbReference type="EC" id="2.1.1.45" evidence="2"/>
<dbReference type="SUPFAM" id="SSF55831">
    <property type="entry name" value="Thymidylate synthase/dCMP hydroxymethylase"/>
    <property type="match status" value="2"/>
</dbReference>
<dbReference type="PANTHER" id="PTHR11548">
    <property type="entry name" value="THYMIDYLATE SYNTHASE 1"/>
    <property type="match status" value="1"/>
</dbReference>
<gene>
    <name evidence="10" type="ORF">Rhopal_007545-T1</name>
</gene>
<dbReference type="Pfam" id="PF00303">
    <property type="entry name" value="Thymidylat_synt"/>
    <property type="match status" value="2"/>
</dbReference>
<keyword evidence="4" id="KW-0808">Transferase</keyword>
<feature type="domain" description="Thymidylate synthase/dCMP hydroxymethylase" evidence="9">
    <location>
        <begin position="13"/>
        <end position="324"/>
    </location>
</feature>
<dbReference type="Proteomes" id="UP001342314">
    <property type="component" value="Unassembled WGS sequence"/>
</dbReference>
<dbReference type="InterPro" id="IPR036926">
    <property type="entry name" value="Thymidate_synth/dCMP_Mease_sf"/>
</dbReference>
<dbReference type="NCBIfam" id="TIGR03284">
    <property type="entry name" value="thym_sym"/>
    <property type="match status" value="2"/>
</dbReference>
<dbReference type="GO" id="GO:0006231">
    <property type="term" value="P:dTMP biosynthetic process"/>
    <property type="evidence" value="ECO:0007669"/>
    <property type="project" value="InterPro"/>
</dbReference>
<reference evidence="10 11" key="1">
    <citation type="submission" date="2021-12" db="EMBL/GenBank/DDBJ databases">
        <title>High titer production of polyol ester of fatty acids by Rhodotorula paludigena BS15 towards product separation-free biomass refinery.</title>
        <authorList>
            <person name="Mano J."/>
            <person name="Ono H."/>
            <person name="Tanaka T."/>
            <person name="Naito K."/>
            <person name="Sushida H."/>
            <person name="Ike M."/>
            <person name="Tokuyasu K."/>
            <person name="Kitaoka M."/>
        </authorList>
    </citation>
    <scope>NUCLEOTIDE SEQUENCE [LARGE SCALE GENOMIC DNA]</scope>
    <source>
        <strain evidence="10 11">BS15</strain>
    </source>
</reference>
<proteinExistence type="inferred from homology"/>
<feature type="active site" evidence="7">
    <location>
        <position position="190"/>
    </location>
</feature>
<evidence type="ECO:0000256" key="6">
    <source>
        <dbReference type="ARBA" id="ARBA00047344"/>
    </source>
</evidence>
<dbReference type="FunFam" id="3.30.572.10:FF:000013">
    <property type="entry name" value="Thymidylate synthase"/>
    <property type="match status" value="1"/>
</dbReference>
<dbReference type="AlphaFoldDB" id="A0AAV5GWX2"/>
<dbReference type="PROSITE" id="PS00091">
    <property type="entry name" value="THYMIDYLATE_SYNTHASE"/>
    <property type="match status" value="1"/>
</dbReference>
<dbReference type="InterPro" id="IPR023451">
    <property type="entry name" value="Thymidate_synth/dCMP_Mease_dom"/>
</dbReference>
<evidence type="ECO:0000256" key="5">
    <source>
        <dbReference type="ARBA" id="ARBA00022727"/>
    </source>
</evidence>
<evidence type="ECO:0000256" key="2">
    <source>
        <dbReference type="ARBA" id="ARBA00011947"/>
    </source>
</evidence>
<feature type="region of interest" description="Disordered" evidence="8">
    <location>
        <begin position="327"/>
        <end position="384"/>
    </location>
</feature>
<dbReference type="InterPro" id="IPR020940">
    <property type="entry name" value="Thymidylate_synthase_AS"/>
</dbReference>
<dbReference type="CDD" id="cd00351">
    <property type="entry name" value="TS_Pyrimidine_HMase"/>
    <property type="match status" value="2"/>
</dbReference>
<protein>
    <recommendedName>
        <fullName evidence="2">thymidylate synthase</fullName>
        <ecNumber evidence="2">2.1.1.45</ecNumber>
    </recommendedName>
</protein>
<dbReference type="GO" id="GO:0032259">
    <property type="term" value="P:methylation"/>
    <property type="evidence" value="ECO:0007669"/>
    <property type="project" value="UniProtKB-KW"/>
</dbReference>
<dbReference type="GO" id="GO:0004799">
    <property type="term" value="F:thymidylate synthase activity"/>
    <property type="evidence" value="ECO:0007669"/>
    <property type="project" value="UniProtKB-EC"/>
</dbReference>
<keyword evidence="11" id="KW-1185">Reference proteome</keyword>
<dbReference type="GO" id="GO:0005739">
    <property type="term" value="C:mitochondrion"/>
    <property type="evidence" value="ECO:0007669"/>
    <property type="project" value="TreeGrafter"/>
</dbReference>
<comment type="catalytic activity">
    <reaction evidence="6">
        <text>dUMP + (6R)-5,10-methylene-5,6,7,8-tetrahydrofolate = 7,8-dihydrofolate + dTMP</text>
        <dbReference type="Rhea" id="RHEA:12104"/>
        <dbReference type="ChEBI" id="CHEBI:15636"/>
        <dbReference type="ChEBI" id="CHEBI:57451"/>
        <dbReference type="ChEBI" id="CHEBI:63528"/>
        <dbReference type="ChEBI" id="CHEBI:246422"/>
        <dbReference type="EC" id="2.1.1.45"/>
    </reaction>
</comment>
<evidence type="ECO:0000259" key="9">
    <source>
        <dbReference type="Pfam" id="PF00303"/>
    </source>
</evidence>